<keyword evidence="3" id="KW-1185">Reference proteome</keyword>
<dbReference type="AlphaFoldDB" id="A0A9N8WCX1"/>
<evidence type="ECO:0000313" key="3">
    <source>
        <dbReference type="Proteomes" id="UP000789375"/>
    </source>
</evidence>
<reference evidence="2" key="1">
    <citation type="submission" date="2021-06" db="EMBL/GenBank/DDBJ databases">
        <authorList>
            <person name="Kallberg Y."/>
            <person name="Tangrot J."/>
            <person name="Rosling A."/>
        </authorList>
    </citation>
    <scope>NUCLEOTIDE SEQUENCE</scope>
    <source>
        <strain evidence="2">87-6 pot B 2015</strain>
    </source>
</reference>
<feature type="region of interest" description="Disordered" evidence="1">
    <location>
        <begin position="1"/>
        <end position="41"/>
    </location>
</feature>
<feature type="compositionally biased region" description="Polar residues" evidence="1">
    <location>
        <begin position="25"/>
        <end position="41"/>
    </location>
</feature>
<sequence>MTSKVKPQKRPLPQAKRPITRYNDFKTTGPSLPALTISSQKNEAGWTGNRVIWP</sequence>
<proteinExistence type="predicted"/>
<gene>
    <name evidence="2" type="ORF">FMOSSE_LOCUS2918</name>
</gene>
<name>A0A9N8WCX1_FUNMO</name>
<evidence type="ECO:0000256" key="1">
    <source>
        <dbReference type="SAM" id="MobiDB-lite"/>
    </source>
</evidence>
<comment type="caution">
    <text evidence="2">The sequence shown here is derived from an EMBL/GenBank/DDBJ whole genome shotgun (WGS) entry which is preliminary data.</text>
</comment>
<organism evidence="2 3">
    <name type="scientific">Funneliformis mosseae</name>
    <name type="common">Endomycorrhizal fungus</name>
    <name type="synonym">Glomus mosseae</name>
    <dbReference type="NCBI Taxonomy" id="27381"/>
    <lineage>
        <taxon>Eukaryota</taxon>
        <taxon>Fungi</taxon>
        <taxon>Fungi incertae sedis</taxon>
        <taxon>Mucoromycota</taxon>
        <taxon>Glomeromycotina</taxon>
        <taxon>Glomeromycetes</taxon>
        <taxon>Glomerales</taxon>
        <taxon>Glomeraceae</taxon>
        <taxon>Funneliformis</taxon>
    </lineage>
</organism>
<accession>A0A9N8WCX1</accession>
<dbReference type="EMBL" id="CAJVPP010000401">
    <property type="protein sequence ID" value="CAG8479095.1"/>
    <property type="molecule type" value="Genomic_DNA"/>
</dbReference>
<protein>
    <submittedName>
        <fullName evidence="2">11744_t:CDS:1</fullName>
    </submittedName>
</protein>
<evidence type="ECO:0000313" key="2">
    <source>
        <dbReference type="EMBL" id="CAG8479095.1"/>
    </source>
</evidence>
<dbReference type="Proteomes" id="UP000789375">
    <property type="component" value="Unassembled WGS sequence"/>
</dbReference>